<gene>
    <name evidence="1" type="ORF">OHX15_12995</name>
</gene>
<comment type="caution">
    <text evidence="1">The sequence shown here is derived from an EMBL/GenBank/DDBJ whole genome shotgun (WGS) entry which is preliminary data.</text>
</comment>
<name>A0ACC6MH79_MYCPF</name>
<keyword evidence="2" id="KW-1185">Reference proteome</keyword>
<dbReference type="Proteomes" id="UP001289645">
    <property type="component" value="Unassembled WGS sequence"/>
</dbReference>
<keyword evidence="1" id="KW-0808">Transferase</keyword>
<sequence>MPVNRLQLFPPRPKSGAPSLSVISKCFAADTQLITGVVSGRRRVGPGRSGVEGGHFNVRPVTVSATGNKFLTGGIDVAVRGERILAAALAAAGSRRFRNRIAGQAARYWSAPTGSAWEANSHWRNGIGDQAWLEVGDDHWKIYETFARALNSPSPNTVMEWGAGGGANAVAFAPHAQRFIAADISEENLDECVRQVRATCTTPVETRRIDLTCPEQATVGLAGSSDVFLCLYVIELTTDTDAVRAILEIARTVLAPEGMALVQIKYHTSDRRTRGFAGTAYDRNLASTTTFTIEEFWNLAAECGLTPRLITLVPENRLDSRYAYYALTNPAAVQPAPPDEHLLDVKYTEFAATFNADVADAERRAARGNYISRREGEQPSTTDG</sequence>
<accession>A0ACC6MH79</accession>
<protein>
    <submittedName>
        <fullName evidence="1">Class I SAM-dependent methyltransferase</fullName>
    </submittedName>
</protein>
<keyword evidence="1" id="KW-0489">Methyltransferase</keyword>
<organism evidence="1 2">
    <name type="scientific">Mycolicibacterium parafortuitum</name>
    <name type="common">Mycobacterium parafortuitum</name>
    <dbReference type="NCBI Taxonomy" id="39692"/>
    <lineage>
        <taxon>Bacteria</taxon>
        <taxon>Bacillati</taxon>
        <taxon>Actinomycetota</taxon>
        <taxon>Actinomycetes</taxon>
        <taxon>Mycobacteriales</taxon>
        <taxon>Mycobacteriaceae</taxon>
        <taxon>Mycolicibacterium</taxon>
    </lineage>
</organism>
<evidence type="ECO:0000313" key="2">
    <source>
        <dbReference type="Proteomes" id="UP001289645"/>
    </source>
</evidence>
<dbReference type="EMBL" id="JAOXLN010000012">
    <property type="protein sequence ID" value="MDZ5086300.1"/>
    <property type="molecule type" value="Genomic_DNA"/>
</dbReference>
<reference evidence="1 2" key="1">
    <citation type="journal article" date="2021" name="Chemosphere">
        <title>Bioballs carrying a syntrophic Rhodococcus and Mycolicibacterium consortium for simultaneous sorption and biodegradation of fuel oil in contaminated freshwater.</title>
        <authorList>
            <person name="Naloka K."/>
            <person name="Polrit D."/>
            <person name="Muangchinda C."/>
            <person name="Thoetkiattikul H."/>
            <person name="Pinyakong O."/>
        </authorList>
    </citation>
    <scope>NUCLEOTIDE SEQUENCE [LARGE SCALE GENOMIC DNA]</scope>
    <source>
        <strain evidence="1 2">J101</strain>
    </source>
</reference>
<evidence type="ECO:0000313" key="1">
    <source>
        <dbReference type="EMBL" id="MDZ5086300.1"/>
    </source>
</evidence>
<proteinExistence type="predicted"/>